<dbReference type="PROSITE" id="PS50847">
    <property type="entry name" value="GRAM_POS_ANCHORING"/>
    <property type="match status" value="1"/>
</dbReference>
<keyword evidence="1" id="KW-0134">Cell wall</keyword>
<dbReference type="InterPro" id="IPR029052">
    <property type="entry name" value="Metallo-depent_PP-like"/>
</dbReference>
<keyword evidence="7" id="KW-1133">Transmembrane helix</keyword>
<dbReference type="InterPro" id="IPR036907">
    <property type="entry name" value="5'-Nucleotdase_C_sf"/>
</dbReference>
<keyword evidence="4" id="KW-0572">Peptidoglycan-anchor</keyword>
<accession>A0ABP5MCA0</accession>
<evidence type="ECO:0000256" key="4">
    <source>
        <dbReference type="ARBA" id="ARBA00023088"/>
    </source>
</evidence>
<feature type="signal peptide" evidence="5">
    <location>
        <begin position="1"/>
        <end position="32"/>
    </location>
</feature>
<keyword evidence="3 5" id="KW-0732">Signal</keyword>
<feature type="domain" description="Gram-positive cocci surface proteins LPxTG" evidence="8">
    <location>
        <begin position="710"/>
        <end position="743"/>
    </location>
</feature>
<keyword evidence="7" id="KW-0472">Membrane</keyword>
<dbReference type="InterPro" id="IPR004843">
    <property type="entry name" value="Calcineurin-like_PHP"/>
</dbReference>
<feature type="transmembrane region" description="Helical" evidence="7">
    <location>
        <begin position="717"/>
        <end position="737"/>
    </location>
</feature>
<name>A0ABP5MCA0_9MICO</name>
<comment type="caution">
    <text evidence="9">The sequence shown here is derived from an EMBL/GenBank/DDBJ whole genome shotgun (WGS) entry which is preliminary data.</text>
</comment>
<feature type="chain" id="PRO_5045002790" evidence="5">
    <location>
        <begin position="33"/>
        <end position="743"/>
    </location>
</feature>
<sequence length="743" mass="75480">MHRSNVRRGAVSAVAAAGAVALGLGLAAPASATVDPVTGVATLDLLAITDFHGALLTAPNIAQQVATIRAANEDTIFASVGDSIGGSTFESAVAQDQPTLDLLDEAGLDVSAVGNHEFDQGFADLRDRVQPAVDFDYLGANVLDAATGEPVLPPFQIFQTPSGVSVAYVGTVTETTPTIVSPAGIAGLEFADPVATTNEYAALLSDGVDTMESPEADVVVALVHEGSDVVAPGLSADVDVVFTGHSHETIVAATPSGAPVVQAGASGSALARVILTVDAEGDILSSAPSNLPVVPMTAAQAASAEPLDPAIYDPESVTIVRSAYADAAVRGNEVVGYVGAPFNAASNTGTANAGTPQHRGAESPIGNLIAEIALATVNDFGLDADFGIMNPGGIRADLDPNADGVVSFREAFNVTSFSNTIGTVDLTGAQVDTLLEQQFVARPPRPMLALGLSPELSYIYDPYAEQGSRVDDIFLDGAPIDAAATYRVASNTFLLEGADGFTVLGEGTNLQESGVVDWQATANFLEGTTSEQPLLPSYRQQSVGVTPVTDLDQVFAPGDEITIDLSSLSFTSTEPKPTDVTAFVVGSNLPEATSDVATADAELVQPAALPGTVLAEVQVDNTNVLDSNETGRASVTVTIPEDTVDGQLTLAYAWSGPELLPDGITLSVTVAADVVVPPSEEPAPSTPPSATPPVSAPPVAGGVGGGQGTLPQTGSELVGPAILVAILALLAGLGLVVRRRRTA</sequence>
<reference evidence="10" key="1">
    <citation type="journal article" date="2019" name="Int. J. Syst. Evol. Microbiol.">
        <title>The Global Catalogue of Microorganisms (GCM) 10K type strain sequencing project: providing services to taxonomists for standard genome sequencing and annotation.</title>
        <authorList>
            <consortium name="The Broad Institute Genomics Platform"/>
            <consortium name="The Broad Institute Genome Sequencing Center for Infectious Disease"/>
            <person name="Wu L."/>
            <person name="Ma J."/>
        </authorList>
    </citation>
    <scope>NUCLEOTIDE SEQUENCE [LARGE SCALE GENOMIC DNA]</scope>
    <source>
        <strain evidence="10">JCM 16026</strain>
    </source>
</reference>
<keyword evidence="5" id="KW-0547">Nucleotide-binding</keyword>
<dbReference type="InterPro" id="IPR019931">
    <property type="entry name" value="LPXTG_anchor"/>
</dbReference>
<feature type="region of interest" description="Disordered" evidence="6">
    <location>
        <begin position="678"/>
        <end position="712"/>
    </location>
</feature>
<evidence type="ECO:0000256" key="3">
    <source>
        <dbReference type="ARBA" id="ARBA00022729"/>
    </source>
</evidence>
<organism evidence="9 10">
    <name type="scientific">Agrococcus versicolor</name>
    <dbReference type="NCBI Taxonomy" id="501482"/>
    <lineage>
        <taxon>Bacteria</taxon>
        <taxon>Bacillati</taxon>
        <taxon>Actinomycetota</taxon>
        <taxon>Actinomycetes</taxon>
        <taxon>Micrococcales</taxon>
        <taxon>Microbacteriaceae</taxon>
        <taxon>Agrococcus</taxon>
    </lineage>
</organism>
<dbReference type="SUPFAM" id="SSF55816">
    <property type="entry name" value="5'-nucleotidase (syn. UDP-sugar hydrolase), C-terminal domain"/>
    <property type="match status" value="1"/>
</dbReference>
<dbReference type="Pfam" id="PF02872">
    <property type="entry name" value="5_nucleotid_C"/>
    <property type="match status" value="1"/>
</dbReference>
<evidence type="ECO:0000256" key="5">
    <source>
        <dbReference type="RuleBase" id="RU362119"/>
    </source>
</evidence>
<feature type="compositionally biased region" description="Pro residues" evidence="6">
    <location>
        <begin position="679"/>
        <end position="696"/>
    </location>
</feature>
<dbReference type="InterPro" id="IPR008334">
    <property type="entry name" value="5'-Nucleotdase_C"/>
</dbReference>
<dbReference type="PROSITE" id="PS51318">
    <property type="entry name" value="TAT"/>
    <property type="match status" value="1"/>
</dbReference>
<dbReference type="Proteomes" id="UP001501599">
    <property type="component" value="Unassembled WGS sequence"/>
</dbReference>
<dbReference type="GO" id="GO:0016787">
    <property type="term" value="F:hydrolase activity"/>
    <property type="evidence" value="ECO:0007669"/>
    <property type="project" value="UniProtKB-KW"/>
</dbReference>
<evidence type="ECO:0000313" key="10">
    <source>
        <dbReference type="Proteomes" id="UP001501599"/>
    </source>
</evidence>
<keyword evidence="2" id="KW-0964">Secreted</keyword>
<protein>
    <submittedName>
        <fullName evidence="9">Bifunctional UDP-sugar hydrolase/5'-nucleotidase</fullName>
    </submittedName>
</protein>
<keyword evidence="5 9" id="KW-0378">Hydrolase</keyword>
<dbReference type="PRINTS" id="PR01607">
    <property type="entry name" value="APYRASEFAMLY"/>
</dbReference>
<dbReference type="EMBL" id="BAAAQT010000001">
    <property type="protein sequence ID" value="GAA2170733.1"/>
    <property type="molecule type" value="Genomic_DNA"/>
</dbReference>
<evidence type="ECO:0000256" key="2">
    <source>
        <dbReference type="ARBA" id="ARBA00022525"/>
    </source>
</evidence>
<evidence type="ECO:0000313" key="9">
    <source>
        <dbReference type="EMBL" id="GAA2170733.1"/>
    </source>
</evidence>
<evidence type="ECO:0000256" key="1">
    <source>
        <dbReference type="ARBA" id="ARBA00022512"/>
    </source>
</evidence>
<evidence type="ECO:0000259" key="8">
    <source>
        <dbReference type="PROSITE" id="PS50847"/>
    </source>
</evidence>
<comment type="similarity">
    <text evidence="5">Belongs to the 5'-nucleotidase family.</text>
</comment>
<keyword evidence="7" id="KW-0812">Transmembrane</keyword>
<dbReference type="PANTHER" id="PTHR11575">
    <property type="entry name" value="5'-NUCLEOTIDASE-RELATED"/>
    <property type="match status" value="1"/>
</dbReference>
<dbReference type="InterPro" id="IPR006311">
    <property type="entry name" value="TAT_signal"/>
</dbReference>
<dbReference type="PANTHER" id="PTHR11575:SF24">
    <property type="entry name" value="5'-NUCLEOTIDASE"/>
    <property type="match status" value="1"/>
</dbReference>
<dbReference type="RefSeq" id="WP_344339427.1">
    <property type="nucleotide sequence ID" value="NZ_BAAAQT010000001.1"/>
</dbReference>
<dbReference type="SUPFAM" id="SSF56300">
    <property type="entry name" value="Metallo-dependent phosphatases"/>
    <property type="match status" value="1"/>
</dbReference>
<evidence type="ECO:0000256" key="6">
    <source>
        <dbReference type="SAM" id="MobiDB-lite"/>
    </source>
</evidence>
<gene>
    <name evidence="9" type="ORF">GCM10009846_02150</name>
</gene>
<dbReference type="InterPro" id="IPR006179">
    <property type="entry name" value="5_nucleotidase/apyrase"/>
</dbReference>
<dbReference type="Gene3D" id="3.60.21.10">
    <property type="match status" value="1"/>
</dbReference>
<dbReference type="Gene3D" id="3.90.780.10">
    <property type="entry name" value="5'-Nucleotidase, C-terminal domain"/>
    <property type="match status" value="1"/>
</dbReference>
<dbReference type="Pfam" id="PF00149">
    <property type="entry name" value="Metallophos"/>
    <property type="match status" value="1"/>
</dbReference>
<proteinExistence type="inferred from homology"/>
<keyword evidence="10" id="KW-1185">Reference proteome</keyword>
<dbReference type="NCBIfam" id="TIGR01167">
    <property type="entry name" value="LPXTG_anchor"/>
    <property type="match status" value="1"/>
</dbReference>
<evidence type="ECO:0000256" key="7">
    <source>
        <dbReference type="SAM" id="Phobius"/>
    </source>
</evidence>